<dbReference type="InterPro" id="IPR029058">
    <property type="entry name" value="AB_hydrolase_fold"/>
</dbReference>
<dbReference type="EMBL" id="PVTI01000028">
    <property type="protein sequence ID" value="PRY53414.1"/>
    <property type="molecule type" value="Genomic_DNA"/>
</dbReference>
<dbReference type="Proteomes" id="UP000237822">
    <property type="component" value="Unassembled WGS sequence"/>
</dbReference>
<dbReference type="OrthoDB" id="1376138at2"/>
<evidence type="ECO:0000313" key="3">
    <source>
        <dbReference type="Proteomes" id="UP000237822"/>
    </source>
</evidence>
<evidence type="ECO:0000313" key="2">
    <source>
        <dbReference type="EMBL" id="PRY53414.1"/>
    </source>
</evidence>
<accession>A0A2T0U687</accession>
<protein>
    <submittedName>
        <fullName evidence="2">Alpha-beta hydrolase superfamily lysophospholipase</fullName>
    </submittedName>
</protein>
<dbReference type="SUPFAM" id="SSF53474">
    <property type="entry name" value="alpha/beta-Hydrolases"/>
    <property type="match status" value="1"/>
</dbReference>
<reference evidence="2 3" key="1">
    <citation type="submission" date="2018-03" db="EMBL/GenBank/DDBJ databases">
        <title>Genomic Encyclopedia of Archaeal and Bacterial Type Strains, Phase II (KMG-II): from individual species to whole genera.</title>
        <authorList>
            <person name="Goeker M."/>
        </authorList>
    </citation>
    <scope>NUCLEOTIDE SEQUENCE [LARGE SCALE GENOMIC DNA]</scope>
    <source>
        <strain evidence="2 3">ATCC BAA-1496</strain>
    </source>
</reference>
<comment type="caution">
    <text evidence="2">The sequence shown here is derived from an EMBL/GenBank/DDBJ whole genome shotgun (WGS) entry which is preliminary data.</text>
</comment>
<dbReference type="RefSeq" id="WP_106298676.1">
    <property type="nucleotide sequence ID" value="NZ_PVTI01000028.1"/>
</dbReference>
<keyword evidence="2" id="KW-0378">Hydrolase</keyword>
<dbReference type="AlphaFoldDB" id="A0A2T0U687"/>
<dbReference type="Pfam" id="PF12697">
    <property type="entry name" value="Abhydrolase_6"/>
    <property type="match status" value="1"/>
</dbReference>
<keyword evidence="3" id="KW-1185">Reference proteome</keyword>
<sequence>MTTPPPSSYADQRAWQELQRFMPPEYRMTTPEDLPAEEGWDWRGNNVHLERYVRPDSPVKVLLHHGVGTNGRQMDLILGRPLAQRGIETVAVDNLGYGLTKPAHPRGYSYDDWVDLVVDLVEAERRRDDRPIHIYGLSAGGMLAYQVAARTQVAGKPVAGVIGLSFLDQRESVVREETARFELMGKYGGKAAELTTKLGAGWWPMRMTIASKMSALLNEPEALRVALRDKTSAGNTVPTKFLDTYLNYVPAVEPEDFTACPVMLAVPGADRWSPASLSMGFLERITQVPVEVVTLPRGSHLPVEKPALDTMVDAVEEFVRR</sequence>
<evidence type="ECO:0000259" key="1">
    <source>
        <dbReference type="Pfam" id="PF12697"/>
    </source>
</evidence>
<proteinExistence type="predicted"/>
<dbReference type="PANTHER" id="PTHR43798">
    <property type="entry name" value="MONOACYLGLYCEROL LIPASE"/>
    <property type="match status" value="1"/>
</dbReference>
<gene>
    <name evidence="2" type="ORF">BCF74_12833</name>
</gene>
<dbReference type="GO" id="GO:0016787">
    <property type="term" value="F:hydrolase activity"/>
    <property type="evidence" value="ECO:0007669"/>
    <property type="project" value="UniProtKB-KW"/>
</dbReference>
<dbReference type="Gene3D" id="3.40.50.1820">
    <property type="entry name" value="alpha/beta hydrolase"/>
    <property type="match status" value="1"/>
</dbReference>
<organism evidence="2 3">
    <name type="scientific">Knoellia remsis</name>
    <dbReference type="NCBI Taxonomy" id="407159"/>
    <lineage>
        <taxon>Bacteria</taxon>
        <taxon>Bacillati</taxon>
        <taxon>Actinomycetota</taxon>
        <taxon>Actinomycetes</taxon>
        <taxon>Micrococcales</taxon>
        <taxon>Intrasporangiaceae</taxon>
        <taxon>Knoellia</taxon>
    </lineage>
</organism>
<name>A0A2T0U687_9MICO</name>
<feature type="domain" description="AB hydrolase-1" evidence="1">
    <location>
        <begin position="61"/>
        <end position="307"/>
    </location>
</feature>
<dbReference type="InterPro" id="IPR050266">
    <property type="entry name" value="AB_hydrolase_sf"/>
</dbReference>
<dbReference type="InterPro" id="IPR000073">
    <property type="entry name" value="AB_hydrolase_1"/>
</dbReference>